<dbReference type="InterPro" id="IPR000192">
    <property type="entry name" value="Aminotrans_V_dom"/>
</dbReference>
<dbReference type="InterPro" id="IPR016454">
    <property type="entry name" value="Cysteine_dSase"/>
</dbReference>
<proteinExistence type="inferred from homology"/>
<reference evidence="8" key="2">
    <citation type="journal article" date="2021" name="PeerJ">
        <title>Extensive microbial diversity within the chicken gut microbiome revealed by metagenomics and culture.</title>
        <authorList>
            <person name="Gilroy R."/>
            <person name="Ravi A."/>
            <person name="Getino M."/>
            <person name="Pursley I."/>
            <person name="Horton D.L."/>
            <person name="Alikhan N.F."/>
            <person name="Baker D."/>
            <person name="Gharbi K."/>
            <person name="Hall N."/>
            <person name="Watson M."/>
            <person name="Adriaenssens E.M."/>
            <person name="Foster-Nyarko E."/>
            <person name="Jarju S."/>
            <person name="Secka A."/>
            <person name="Antonio M."/>
            <person name="Oren A."/>
            <person name="Chaudhuri R.R."/>
            <person name="La Ragione R."/>
            <person name="Hildebrand F."/>
            <person name="Pallen M.J."/>
        </authorList>
    </citation>
    <scope>NUCLEOTIDE SEQUENCE</scope>
    <source>
        <strain evidence="8">ChiHjej12B11-7776</strain>
    </source>
</reference>
<dbReference type="InterPro" id="IPR020578">
    <property type="entry name" value="Aminotrans_V_PyrdxlP_BS"/>
</dbReference>
<evidence type="ECO:0000259" key="7">
    <source>
        <dbReference type="Pfam" id="PF00266"/>
    </source>
</evidence>
<dbReference type="Pfam" id="PF00266">
    <property type="entry name" value="Aminotran_5"/>
    <property type="match status" value="1"/>
</dbReference>
<dbReference type="GO" id="GO:0031071">
    <property type="term" value="F:cysteine desulfurase activity"/>
    <property type="evidence" value="ECO:0007669"/>
    <property type="project" value="UniProtKB-EC"/>
</dbReference>
<evidence type="ECO:0000256" key="2">
    <source>
        <dbReference type="ARBA" id="ARBA00010447"/>
    </source>
</evidence>
<feature type="domain" description="Aminotransferase class V" evidence="7">
    <location>
        <begin position="2"/>
        <end position="359"/>
    </location>
</feature>
<dbReference type="InterPro" id="IPR015424">
    <property type="entry name" value="PyrdxlP-dep_Trfase"/>
</dbReference>
<evidence type="ECO:0000256" key="5">
    <source>
        <dbReference type="ARBA" id="ARBA00050776"/>
    </source>
</evidence>
<comment type="caution">
    <text evidence="8">The sequence shown here is derived from an EMBL/GenBank/DDBJ whole genome shotgun (WGS) entry which is preliminary data.</text>
</comment>
<dbReference type="GO" id="GO:0008483">
    <property type="term" value="F:transaminase activity"/>
    <property type="evidence" value="ECO:0007669"/>
    <property type="project" value="UniProtKB-KW"/>
</dbReference>
<sequence>MIYLDNAATTEYKPDVVLDAVTDCIKNYSVNANRGTSPKALYLQQKLLETRRKLSLLYHNGDENRVVFTAGCTAALNLAVMGNARRGHVIVSATEHNSVLRPVMQLQKKGFISLSVARPEEGKITAEQIDRLWKKDTWLVCLSHASNVTGTRQDVGEVGRLVRQRNALLLTDCAQSAGYFPLDMQRECVDMAAIGGHKGLHGIQGAGALIFNDRVTPRPVTFGGTGTESSLPYQPDTLPDGLEAGTLPMPAIMAMSAGIDWWLQNREKHAAVMTEMQTLLQQVKNIPHVKTYSSFNQSGITCFNVEGMDSAEVTEALQRQFSITVRGGLHCAPLMHRCLGTFDGGAVRASVSCVTTRAQCFDFLNAVEQIAKYPHSF</sequence>
<accession>A0A9D1SPB3</accession>
<dbReference type="Gene3D" id="3.90.1150.10">
    <property type="entry name" value="Aspartate Aminotransferase, domain 1"/>
    <property type="match status" value="1"/>
</dbReference>
<evidence type="ECO:0000313" key="8">
    <source>
        <dbReference type="EMBL" id="HIU90788.1"/>
    </source>
</evidence>
<keyword evidence="8" id="KW-0032">Aminotransferase</keyword>
<evidence type="ECO:0000313" key="9">
    <source>
        <dbReference type="Proteomes" id="UP000886852"/>
    </source>
</evidence>
<dbReference type="SUPFAM" id="SSF53383">
    <property type="entry name" value="PLP-dependent transferases"/>
    <property type="match status" value="1"/>
</dbReference>
<comment type="catalytic activity">
    <reaction evidence="5">
        <text>(sulfur carrier)-H + L-cysteine = (sulfur carrier)-SH + L-alanine</text>
        <dbReference type="Rhea" id="RHEA:43892"/>
        <dbReference type="Rhea" id="RHEA-COMP:14737"/>
        <dbReference type="Rhea" id="RHEA-COMP:14739"/>
        <dbReference type="ChEBI" id="CHEBI:29917"/>
        <dbReference type="ChEBI" id="CHEBI:35235"/>
        <dbReference type="ChEBI" id="CHEBI:57972"/>
        <dbReference type="ChEBI" id="CHEBI:64428"/>
        <dbReference type="EC" id="2.8.1.7"/>
    </reaction>
</comment>
<dbReference type="InterPro" id="IPR015421">
    <property type="entry name" value="PyrdxlP-dep_Trfase_major"/>
</dbReference>
<evidence type="ECO:0000256" key="1">
    <source>
        <dbReference type="ARBA" id="ARBA00001933"/>
    </source>
</evidence>
<evidence type="ECO:0000256" key="6">
    <source>
        <dbReference type="RuleBase" id="RU004504"/>
    </source>
</evidence>
<dbReference type="PANTHER" id="PTHR43586">
    <property type="entry name" value="CYSTEINE DESULFURASE"/>
    <property type="match status" value="1"/>
</dbReference>
<dbReference type="PROSITE" id="PS00595">
    <property type="entry name" value="AA_TRANSFER_CLASS_5"/>
    <property type="match status" value="1"/>
</dbReference>
<dbReference type="Gene3D" id="3.40.640.10">
    <property type="entry name" value="Type I PLP-dependent aspartate aminotransferase-like (Major domain)"/>
    <property type="match status" value="1"/>
</dbReference>
<dbReference type="PANTHER" id="PTHR43586:SF4">
    <property type="entry name" value="ISOPENICILLIN N EPIMERASE"/>
    <property type="match status" value="1"/>
</dbReference>
<comment type="cofactor">
    <cofactor evidence="1 6">
        <name>pyridoxal 5'-phosphate</name>
        <dbReference type="ChEBI" id="CHEBI:597326"/>
    </cofactor>
</comment>
<evidence type="ECO:0000256" key="4">
    <source>
        <dbReference type="ARBA" id="ARBA00022898"/>
    </source>
</evidence>
<dbReference type="EMBL" id="DVOC01000037">
    <property type="protein sequence ID" value="HIU90788.1"/>
    <property type="molecule type" value="Genomic_DNA"/>
</dbReference>
<protein>
    <recommendedName>
        <fullName evidence="3">cysteine desulfurase</fullName>
        <ecNumber evidence="3">2.8.1.7</ecNumber>
    </recommendedName>
</protein>
<dbReference type="InterPro" id="IPR015422">
    <property type="entry name" value="PyrdxlP-dep_Trfase_small"/>
</dbReference>
<keyword evidence="4" id="KW-0663">Pyridoxal phosphate</keyword>
<comment type="similarity">
    <text evidence="2">Belongs to the class-V pyridoxal-phosphate-dependent aminotransferase family. Csd subfamily.</text>
</comment>
<gene>
    <name evidence="8" type="ORF">IAC72_02055</name>
</gene>
<dbReference type="AlphaFoldDB" id="A0A9D1SPB3"/>
<reference evidence="8" key="1">
    <citation type="submission" date="2020-10" db="EMBL/GenBank/DDBJ databases">
        <authorList>
            <person name="Gilroy R."/>
        </authorList>
    </citation>
    <scope>NUCLEOTIDE SEQUENCE</scope>
    <source>
        <strain evidence="8">ChiHjej12B11-7776</strain>
    </source>
</reference>
<keyword evidence="8" id="KW-0808">Transferase</keyword>
<name>A0A9D1SPB3_9BACT</name>
<dbReference type="Proteomes" id="UP000886852">
    <property type="component" value="Unassembled WGS sequence"/>
</dbReference>
<evidence type="ECO:0000256" key="3">
    <source>
        <dbReference type="ARBA" id="ARBA00012239"/>
    </source>
</evidence>
<dbReference type="PIRSF" id="PIRSF005572">
    <property type="entry name" value="NifS"/>
    <property type="match status" value="1"/>
</dbReference>
<organism evidence="8 9">
    <name type="scientific">Candidatus Fimimonas merdipullorum</name>
    <dbReference type="NCBI Taxonomy" id="2840822"/>
    <lineage>
        <taxon>Bacteria</taxon>
        <taxon>Pseudomonadati</taxon>
        <taxon>Myxococcota</taxon>
        <taxon>Myxococcia</taxon>
        <taxon>Myxococcales</taxon>
        <taxon>Cystobacterineae</taxon>
        <taxon>Myxococcaceae</taxon>
        <taxon>Myxococcaceae incertae sedis</taxon>
        <taxon>Candidatus Fimimonas</taxon>
    </lineage>
</organism>
<dbReference type="EC" id="2.8.1.7" evidence="3"/>